<dbReference type="Pfam" id="PF02637">
    <property type="entry name" value="GatB_Yqey"/>
    <property type="match status" value="1"/>
</dbReference>
<proteinExistence type="inferred from homology"/>
<comment type="subunit">
    <text evidence="2 11">Heterotrimer of A, B and C subunits.</text>
</comment>
<dbReference type="EC" id="6.3.5.-" evidence="11"/>
<dbReference type="NCBIfam" id="NF004014">
    <property type="entry name" value="PRK05477.1-4"/>
    <property type="match status" value="1"/>
</dbReference>
<protein>
    <recommendedName>
        <fullName evidence="3 11">Aspartyl/glutamyl-tRNA(Asn/Gln) amidotransferase subunit B</fullName>
        <shortName evidence="11">Asp/Glu-ADT subunit B</shortName>
        <ecNumber evidence="11">6.3.5.-</ecNumber>
    </recommendedName>
</protein>
<dbReference type="InterPro" id="IPR003789">
    <property type="entry name" value="Asn/Gln_tRNA_amidoTrase-B-like"/>
</dbReference>
<evidence type="ECO:0000256" key="6">
    <source>
        <dbReference type="ARBA" id="ARBA00022840"/>
    </source>
</evidence>
<dbReference type="InterPro" id="IPR042114">
    <property type="entry name" value="GatB_C_1"/>
</dbReference>
<evidence type="ECO:0000259" key="12">
    <source>
        <dbReference type="SMART" id="SM00845"/>
    </source>
</evidence>
<dbReference type="PATRIC" id="fig|880071.3.peg.2756"/>
<evidence type="ECO:0000256" key="11">
    <source>
        <dbReference type="HAMAP-Rule" id="MF_00121"/>
    </source>
</evidence>
<keyword evidence="13" id="KW-0808">Transferase</keyword>
<evidence type="ECO:0000256" key="1">
    <source>
        <dbReference type="ARBA" id="ARBA00005306"/>
    </source>
</evidence>
<dbReference type="NCBIfam" id="NF004012">
    <property type="entry name" value="PRK05477.1-2"/>
    <property type="match status" value="1"/>
</dbReference>
<dbReference type="FunFam" id="1.10.10.410:FF:000001">
    <property type="entry name" value="Aspartyl/glutamyl-tRNA(Asn/Gln) amidotransferase subunit B"/>
    <property type="match status" value="1"/>
</dbReference>
<evidence type="ECO:0000256" key="5">
    <source>
        <dbReference type="ARBA" id="ARBA00022741"/>
    </source>
</evidence>
<dbReference type="GO" id="GO:0050567">
    <property type="term" value="F:glutaminyl-tRNA synthase (glutamine-hydrolyzing) activity"/>
    <property type="evidence" value="ECO:0007669"/>
    <property type="project" value="UniProtKB-UniRule"/>
</dbReference>
<dbReference type="EMBL" id="CP003345">
    <property type="protein sequence ID" value="AFM05123.1"/>
    <property type="molecule type" value="Genomic_DNA"/>
</dbReference>
<dbReference type="HOGENOM" id="CLU_019240_0_0_10"/>
<comment type="similarity">
    <text evidence="1 11">Belongs to the GatB/GatE family. GatB subfamily.</text>
</comment>
<evidence type="ECO:0000313" key="13">
    <source>
        <dbReference type="EMBL" id="AFM05123.1"/>
    </source>
</evidence>
<dbReference type="InterPro" id="IPR018027">
    <property type="entry name" value="Asn/Gln_amidotransferase"/>
</dbReference>
<evidence type="ECO:0000256" key="3">
    <source>
        <dbReference type="ARBA" id="ARBA00016923"/>
    </source>
</evidence>
<sequence>MTAQELQTKLDKSLEKYEIVIGLEVHAQLLTHTKAYSSDPNEYGNAPNTNVSVITLAHPGTLPKCNKKVLEYAIKMGVACGCDITEYNIFDRKNYFYPDLPKGYQITQDKTPICRGGFIKITLPNGDEKSLELTRIHMEEDAGKSMHLAAEVDTLVDLNRAGVPLIEIVSEPVMRSSEEAYYYLQEVRRMLRYLEICDGNMEEGSMRCDANVSVRLIGEKEFRNRVEVKNMNSFRNVQRAIDFEVVRQVEFYENPETEGEVYAETRMFDANTGNTYSLRAKETLNDYRYFPEPDLQPLVVTEEYLQSIKAALPALPRELKERFMKTYELSEYDTNILIDDKETALYFDELCQKNKNYKAASNWITNIVKSYLNENKISFSDFSSKIDTDKMAQLIELVDSNKVSFALAAQKLFPALIEDTTKSPEEKAKELDMIQSSDEDSILPIVKEVLAQFPDKVAAYNGGKVGLLGMFMGQVMKKSKGKADPKVASTLIEQELEKMK</sequence>
<gene>
    <name evidence="11" type="primary">gatB</name>
    <name evidence="13" type="ordered locus">Fleli_2770</name>
</gene>
<comment type="function">
    <text evidence="8 11">Allows the formation of correctly charged Asn-tRNA(Asn) or Gln-tRNA(Gln) through the transamidation of misacylated Asp-tRNA(Asn) or Glu-tRNA(Gln) in organisms which lack either or both of asparaginyl-tRNA or glutaminyl-tRNA synthetases. The reaction takes place in the presence of glutamine and ATP through an activated phospho-Asp-tRNA(Asn) or phospho-Glu-tRNA(Gln).</text>
</comment>
<evidence type="ECO:0000256" key="8">
    <source>
        <dbReference type="ARBA" id="ARBA00024799"/>
    </source>
</evidence>
<dbReference type="Proteomes" id="UP000006054">
    <property type="component" value="Chromosome"/>
</dbReference>
<dbReference type="SUPFAM" id="SSF89095">
    <property type="entry name" value="GatB/YqeY motif"/>
    <property type="match status" value="1"/>
</dbReference>
<dbReference type="Pfam" id="PF02934">
    <property type="entry name" value="GatB_N"/>
    <property type="match status" value="1"/>
</dbReference>
<evidence type="ECO:0000256" key="7">
    <source>
        <dbReference type="ARBA" id="ARBA00022917"/>
    </source>
</evidence>
<dbReference type="SMART" id="SM00845">
    <property type="entry name" value="GatB_Yqey"/>
    <property type="match status" value="1"/>
</dbReference>
<dbReference type="HAMAP" id="MF_00121">
    <property type="entry name" value="GatB"/>
    <property type="match status" value="1"/>
</dbReference>
<dbReference type="AlphaFoldDB" id="I4AMD8"/>
<keyword evidence="4 11" id="KW-0436">Ligase</keyword>
<dbReference type="InterPro" id="IPR017958">
    <property type="entry name" value="Gln-tRNA_amidoTrfase_suB_CS"/>
</dbReference>
<accession>I4AMD8</accession>
<dbReference type="GO" id="GO:0016740">
    <property type="term" value="F:transferase activity"/>
    <property type="evidence" value="ECO:0007669"/>
    <property type="project" value="UniProtKB-KW"/>
</dbReference>
<evidence type="ECO:0000313" key="14">
    <source>
        <dbReference type="Proteomes" id="UP000006054"/>
    </source>
</evidence>
<dbReference type="GO" id="GO:0006412">
    <property type="term" value="P:translation"/>
    <property type="evidence" value="ECO:0007669"/>
    <property type="project" value="UniProtKB-UniRule"/>
</dbReference>
<dbReference type="GO" id="GO:0005524">
    <property type="term" value="F:ATP binding"/>
    <property type="evidence" value="ECO:0007669"/>
    <property type="project" value="UniProtKB-KW"/>
</dbReference>
<organism evidence="13 14">
    <name type="scientific">Bernardetia litoralis (strain ATCC 23117 / DSM 6794 / NBRC 15988 / NCIMB 1366 / Fx l1 / Sio-4)</name>
    <name type="common">Flexibacter litoralis</name>
    <dbReference type="NCBI Taxonomy" id="880071"/>
    <lineage>
        <taxon>Bacteria</taxon>
        <taxon>Pseudomonadati</taxon>
        <taxon>Bacteroidota</taxon>
        <taxon>Cytophagia</taxon>
        <taxon>Cytophagales</taxon>
        <taxon>Bernardetiaceae</taxon>
        <taxon>Bernardetia</taxon>
    </lineage>
</organism>
<dbReference type="InterPro" id="IPR004413">
    <property type="entry name" value="GatB"/>
</dbReference>
<evidence type="ECO:0000256" key="10">
    <source>
        <dbReference type="ARBA" id="ARBA00047913"/>
    </source>
</evidence>
<dbReference type="InterPro" id="IPR014746">
    <property type="entry name" value="Gln_synth/guanido_kin_cat_dom"/>
</dbReference>
<reference evidence="14" key="1">
    <citation type="submission" date="2012-06" db="EMBL/GenBank/DDBJ databases">
        <title>The complete genome of Flexibacter litoralis DSM 6794.</title>
        <authorList>
            <person name="Lucas S."/>
            <person name="Copeland A."/>
            <person name="Lapidus A."/>
            <person name="Glavina del Rio T."/>
            <person name="Dalin E."/>
            <person name="Tice H."/>
            <person name="Bruce D."/>
            <person name="Goodwin L."/>
            <person name="Pitluck S."/>
            <person name="Peters L."/>
            <person name="Ovchinnikova G."/>
            <person name="Lu M."/>
            <person name="Kyrpides N."/>
            <person name="Mavromatis K."/>
            <person name="Ivanova N."/>
            <person name="Brettin T."/>
            <person name="Detter J.C."/>
            <person name="Han C."/>
            <person name="Larimer F."/>
            <person name="Land M."/>
            <person name="Hauser L."/>
            <person name="Markowitz V."/>
            <person name="Cheng J.-F."/>
            <person name="Hugenholtz P."/>
            <person name="Woyke T."/>
            <person name="Wu D."/>
            <person name="Spring S."/>
            <person name="Lang E."/>
            <person name="Kopitz M."/>
            <person name="Brambilla E."/>
            <person name="Klenk H.-P."/>
            <person name="Eisen J.A."/>
        </authorList>
    </citation>
    <scope>NUCLEOTIDE SEQUENCE [LARGE SCALE GENOMIC DNA]</scope>
    <source>
        <strain evidence="14">ATCC 23117 / DSM 6794 / NBRC 15988 / NCIMB 1366 / Sio-4</strain>
    </source>
</reference>
<keyword evidence="5 11" id="KW-0547">Nucleotide-binding</keyword>
<evidence type="ECO:0000256" key="2">
    <source>
        <dbReference type="ARBA" id="ARBA00011123"/>
    </source>
</evidence>
<keyword evidence="7 11" id="KW-0648">Protein biosynthesis</keyword>
<dbReference type="eggNOG" id="COG0064">
    <property type="taxonomic scope" value="Bacteria"/>
</dbReference>
<dbReference type="STRING" id="880071.Fleli_2770"/>
<dbReference type="SUPFAM" id="SSF55931">
    <property type="entry name" value="Glutamine synthetase/guanido kinase"/>
    <property type="match status" value="1"/>
</dbReference>
<keyword evidence="6 11" id="KW-0067">ATP-binding</keyword>
<feature type="domain" description="Asn/Gln amidotransferase" evidence="12">
    <location>
        <begin position="345"/>
        <end position="496"/>
    </location>
</feature>
<evidence type="ECO:0000256" key="4">
    <source>
        <dbReference type="ARBA" id="ARBA00022598"/>
    </source>
</evidence>
<dbReference type="PANTHER" id="PTHR11659">
    <property type="entry name" value="GLUTAMYL-TRNA GLN AMIDOTRANSFERASE SUBUNIT B MITOCHONDRIAL AND PROKARYOTIC PET112-RELATED"/>
    <property type="match status" value="1"/>
</dbReference>
<dbReference type="NCBIfam" id="TIGR00133">
    <property type="entry name" value="gatB"/>
    <property type="match status" value="1"/>
</dbReference>
<dbReference type="InterPro" id="IPR006075">
    <property type="entry name" value="Asn/Gln-tRNA_Trfase_suB/E_cat"/>
</dbReference>
<keyword evidence="14" id="KW-1185">Reference proteome</keyword>
<dbReference type="OrthoDB" id="9804078at2"/>
<dbReference type="PANTHER" id="PTHR11659:SF4">
    <property type="entry name" value="ASPARTYL_GLUTAMYL-TRNA(GLN) AMIDOTRANSFERASE SUBUNIT B_E CATALYTIC DOMAIN-CONTAINING PROTEIN"/>
    <property type="match status" value="1"/>
</dbReference>
<dbReference type="Gene3D" id="1.10.10.410">
    <property type="match status" value="1"/>
</dbReference>
<evidence type="ECO:0000256" key="9">
    <source>
        <dbReference type="ARBA" id="ARBA00047380"/>
    </source>
</evidence>
<dbReference type="Gene3D" id="1.10.150.380">
    <property type="entry name" value="GatB domain, N-terminal subdomain"/>
    <property type="match status" value="1"/>
</dbReference>
<dbReference type="PROSITE" id="PS01234">
    <property type="entry name" value="GATB"/>
    <property type="match status" value="1"/>
</dbReference>
<dbReference type="KEGG" id="fli:Fleli_2770"/>
<dbReference type="RefSeq" id="WP_014798558.1">
    <property type="nucleotide sequence ID" value="NC_018018.1"/>
</dbReference>
<dbReference type="GO" id="GO:0050566">
    <property type="term" value="F:asparaginyl-tRNA synthase (glutamine-hydrolyzing) activity"/>
    <property type="evidence" value="ECO:0007669"/>
    <property type="project" value="RHEA"/>
</dbReference>
<comment type="catalytic activity">
    <reaction evidence="10 11">
        <text>L-glutamyl-tRNA(Gln) + L-glutamine + ATP + H2O = L-glutaminyl-tRNA(Gln) + L-glutamate + ADP + phosphate + H(+)</text>
        <dbReference type="Rhea" id="RHEA:17521"/>
        <dbReference type="Rhea" id="RHEA-COMP:9681"/>
        <dbReference type="Rhea" id="RHEA-COMP:9684"/>
        <dbReference type="ChEBI" id="CHEBI:15377"/>
        <dbReference type="ChEBI" id="CHEBI:15378"/>
        <dbReference type="ChEBI" id="CHEBI:29985"/>
        <dbReference type="ChEBI" id="CHEBI:30616"/>
        <dbReference type="ChEBI" id="CHEBI:43474"/>
        <dbReference type="ChEBI" id="CHEBI:58359"/>
        <dbReference type="ChEBI" id="CHEBI:78520"/>
        <dbReference type="ChEBI" id="CHEBI:78521"/>
        <dbReference type="ChEBI" id="CHEBI:456216"/>
    </reaction>
</comment>
<dbReference type="InterPro" id="IPR017959">
    <property type="entry name" value="Asn/Gln-tRNA_amidoTrfase_suB/E"/>
</dbReference>
<name>I4AMD8_BERLS</name>
<dbReference type="InterPro" id="IPR023168">
    <property type="entry name" value="GatB_Yqey_C_2"/>
</dbReference>
<comment type="catalytic activity">
    <reaction evidence="9 11">
        <text>L-aspartyl-tRNA(Asn) + L-glutamine + ATP + H2O = L-asparaginyl-tRNA(Asn) + L-glutamate + ADP + phosphate + 2 H(+)</text>
        <dbReference type="Rhea" id="RHEA:14513"/>
        <dbReference type="Rhea" id="RHEA-COMP:9674"/>
        <dbReference type="Rhea" id="RHEA-COMP:9677"/>
        <dbReference type="ChEBI" id="CHEBI:15377"/>
        <dbReference type="ChEBI" id="CHEBI:15378"/>
        <dbReference type="ChEBI" id="CHEBI:29985"/>
        <dbReference type="ChEBI" id="CHEBI:30616"/>
        <dbReference type="ChEBI" id="CHEBI:43474"/>
        <dbReference type="ChEBI" id="CHEBI:58359"/>
        <dbReference type="ChEBI" id="CHEBI:78515"/>
        <dbReference type="ChEBI" id="CHEBI:78516"/>
        <dbReference type="ChEBI" id="CHEBI:456216"/>
    </reaction>
</comment>